<evidence type="ECO:0000313" key="1">
    <source>
        <dbReference type="EMBL" id="CEL63118.1"/>
    </source>
</evidence>
<dbReference type="SUPFAM" id="SSF52047">
    <property type="entry name" value="RNI-like"/>
    <property type="match status" value="1"/>
</dbReference>
<dbReference type="AlphaFoldDB" id="A0A0B7G3Q4"/>
<dbReference type="OrthoDB" id="2884925at2759"/>
<keyword evidence="2" id="KW-1185">Reference proteome</keyword>
<evidence type="ECO:0000313" key="2">
    <source>
        <dbReference type="Proteomes" id="UP000059188"/>
    </source>
</evidence>
<name>A0A0B7G3Q4_THACB</name>
<gene>
    <name evidence="1" type="ORF">RSOLAG1IB_05158</name>
</gene>
<dbReference type="Gene3D" id="1.20.1280.50">
    <property type="match status" value="1"/>
</dbReference>
<accession>A0A0B7G3Q4</accession>
<proteinExistence type="predicted"/>
<protein>
    <submittedName>
        <fullName evidence="1">Uncharacterized protein</fullName>
    </submittedName>
</protein>
<dbReference type="EMBL" id="LN679107">
    <property type="protein sequence ID" value="CEL63118.1"/>
    <property type="molecule type" value="Genomic_DNA"/>
</dbReference>
<organism evidence="1 2">
    <name type="scientific">Thanatephorus cucumeris (strain AG1-IB / isolate 7/3/14)</name>
    <name type="common">Lettuce bottom rot fungus</name>
    <name type="synonym">Rhizoctonia solani</name>
    <dbReference type="NCBI Taxonomy" id="1108050"/>
    <lineage>
        <taxon>Eukaryota</taxon>
        <taxon>Fungi</taxon>
        <taxon>Dikarya</taxon>
        <taxon>Basidiomycota</taxon>
        <taxon>Agaricomycotina</taxon>
        <taxon>Agaricomycetes</taxon>
        <taxon>Cantharellales</taxon>
        <taxon>Ceratobasidiaceae</taxon>
        <taxon>Rhizoctonia</taxon>
        <taxon>Rhizoctonia solani AG-1</taxon>
    </lineage>
</organism>
<sequence length="579" mass="65651">MLPNHLQYQATMLGDIHAASNVFRTSLEQYAGACSVLCNNIPDKTSVHNAKDFLDLISNELESIKVYKEKLVQAESAMKRAKNNWMNAPINGLPAKILIRIFHLILAQQPCPLRVGGYWNPKNPARLPQYPDILSHVCSRWRRIALASPSLWSHIDIALSSPLSAAFHRRAESYATRAHRVALEIHLVDPGCYPKTPRVCECGEAHECDEDSENEFEWYEWVKDNNPQVFSFLSSPGVHSIKSIGLKTHKGHHDIHTRALSYCLSNCLPGDLNELLISMNDHSWGSFEPCQDPQPQMSDLYYYQLSLTAQQLERICLSVCTLRMTGAYINWESALYRGLTDFRLVGLTSIKDYELVRILQSSPKLRVIQCRFDVIVSDQSATLPIPVTLGDLEILDLSFMRGAIAETCLGYINPGSKPLQLLVDCSPTSSIFEEFFARSNVQELHVKPGYLGWGKFPALPDQFYLPSQLRVLVMAKWGWNQGRQNFRWDKTSPEVMKAPCPVQLEALTITDCCYANFDQFRQMVRYFLPQQLIVRDCTTFIRGEKQKISSSLDAEFGGNVSQICPSTRYLITKGISLYD</sequence>
<reference evidence="1 2" key="1">
    <citation type="submission" date="2014-11" db="EMBL/GenBank/DDBJ databases">
        <authorList>
            <person name="Wibberg Daniel"/>
        </authorList>
    </citation>
    <scope>NUCLEOTIDE SEQUENCE [LARGE SCALE GENOMIC DNA]</scope>
    <source>
        <strain evidence="1">Rhizoctonia solani AG1-IB 7/3/14</strain>
    </source>
</reference>
<dbReference type="Proteomes" id="UP000059188">
    <property type="component" value="Unassembled WGS sequence"/>
</dbReference>